<accession>A0A0D9VHC8</accession>
<dbReference type="AlphaFoldDB" id="A0A0D9VHC8"/>
<feature type="compositionally biased region" description="Basic residues" evidence="1">
    <location>
        <begin position="14"/>
        <end position="26"/>
    </location>
</feature>
<protein>
    <submittedName>
        <fullName evidence="2">Uncharacterized protein</fullName>
    </submittedName>
</protein>
<keyword evidence="3" id="KW-1185">Reference proteome</keyword>
<feature type="region of interest" description="Disordered" evidence="1">
    <location>
        <begin position="1"/>
        <end position="35"/>
    </location>
</feature>
<evidence type="ECO:0000313" key="3">
    <source>
        <dbReference type="Proteomes" id="UP000032180"/>
    </source>
</evidence>
<sequence length="64" mass="7494">MCRNFAYSPNKPKPAPKMKGKKGKGKKQIEEPPIKPPLLCDFMEWIDEKMSEENVSMVAQWIKW</sequence>
<dbReference type="EnsemblPlants" id="LPERR02G17270.1">
    <property type="protein sequence ID" value="LPERR02G17270.1"/>
    <property type="gene ID" value="LPERR02G17270"/>
</dbReference>
<reference evidence="3" key="2">
    <citation type="submission" date="2013-12" db="EMBL/GenBank/DDBJ databases">
        <authorList>
            <person name="Yu Y."/>
            <person name="Lee S."/>
            <person name="de Baynast K."/>
            <person name="Wissotski M."/>
            <person name="Liu L."/>
            <person name="Talag J."/>
            <person name="Goicoechea J."/>
            <person name="Angelova A."/>
            <person name="Jetty R."/>
            <person name="Kudrna D."/>
            <person name="Golser W."/>
            <person name="Rivera L."/>
            <person name="Zhang J."/>
            <person name="Wing R."/>
        </authorList>
    </citation>
    <scope>NUCLEOTIDE SEQUENCE</scope>
</reference>
<reference evidence="2" key="3">
    <citation type="submission" date="2015-04" db="UniProtKB">
        <authorList>
            <consortium name="EnsemblPlants"/>
        </authorList>
    </citation>
    <scope>IDENTIFICATION</scope>
</reference>
<organism evidence="2 3">
    <name type="scientific">Leersia perrieri</name>
    <dbReference type="NCBI Taxonomy" id="77586"/>
    <lineage>
        <taxon>Eukaryota</taxon>
        <taxon>Viridiplantae</taxon>
        <taxon>Streptophyta</taxon>
        <taxon>Embryophyta</taxon>
        <taxon>Tracheophyta</taxon>
        <taxon>Spermatophyta</taxon>
        <taxon>Magnoliopsida</taxon>
        <taxon>Liliopsida</taxon>
        <taxon>Poales</taxon>
        <taxon>Poaceae</taxon>
        <taxon>BOP clade</taxon>
        <taxon>Oryzoideae</taxon>
        <taxon>Oryzeae</taxon>
        <taxon>Oryzinae</taxon>
        <taxon>Leersia</taxon>
    </lineage>
</organism>
<dbReference type="HOGENOM" id="CLU_2870843_0_0_1"/>
<evidence type="ECO:0000313" key="2">
    <source>
        <dbReference type="EnsemblPlants" id="LPERR02G17270.1"/>
    </source>
</evidence>
<reference evidence="2 3" key="1">
    <citation type="submission" date="2012-08" db="EMBL/GenBank/DDBJ databases">
        <title>Oryza genome evolution.</title>
        <authorList>
            <person name="Wing R.A."/>
        </authorList>
    </citation>
    <scope>NUCLEOTIDE SEQUENCE</scope>
</reference>
<proteinExistence type="predicted"/>
<evidence type="ECO:0000256" key="1">
    <source>
        <dbReference type="SAM" id="MobiDB-lite"/>
    </source>
</evidence>
<name>A0A0D9VHC8_9ORYZ</name>
<dbReference type="Gramene" id="LPERR02G17270.1">
    <property type="protein sequence ID" value="LPERR02G17270.1"/>
    <property type="gene ID" value="LPERR02G17270"/>
</dbReference>
<dbReference type="Proteomes" id="UP000032180">
    <property type="component" value="Chromosome 2"/>
</dbReference>